<dbReference type="InterPro" id="IPR027417">
    <property type="entry name" value="P-loop_NTPase"/>
</dbReference>
<evidence type="ECO:0000256" key="7">
    <source>
        <dbReference type="ARBA" id="ARBA00046611"/>
    </source>
</evidence>
<dbReference type="STRING" id="34506.A0A090L2U6"/>
<comment type="similarity">
    <text evidence="2 8">Belongs to the GPN-loop GTPase family.</text>
</comment>
<keyword evidence="9" id="KW-0812">Transmembrane</keyword>
<evidence type="ECO:0000256" key="5">
    <source>
        <dbReference type="ARBA" id="ARBA00022801"/>
    </source>
</evidence>
<dbReference type="InterPro" id="IPR030231">
    <property type="entry name" value="Gpn2"/>
</dbReference>
<dbReference type="PANTHER" id="PTHR21231:SF3">
    <property type="entry name" value="GPN-LOOP GTPASE 2"/>
    <property type="match status" value="1"/>
</dbReference>
<keyword evidence="4 8" id="KW-0547">Nucleotide-binding</keyword>
<dbReference type="CTD" id="36376397"/>
<dbReference type="WormBase" id="SRAE_1000228800">
    <property type="protein sequence ID" value="SRP11068"/>
    <property type="gene ID" value="WBGene00258902"/>
</dbReference>
<organism evidence="10">
    <name type="scientific">Strongyloides ratti</name>
    <name type="common">Parasitic roundworm</name>
    <dbReference type="NCBI Taxonomy" id="34506"/>
    <lineage>
        <taxon>Eukaryota</taxon>
        <taxon>Metazoa</taxon>
        <taxon>Ecdysozoa</taxon>
        <taxon>Nematoda</taxon>
        <taxon>Chromadorea</taxon>
        <taxon>Rhabditida</taxon>
        <taxon>Tylenchina</taxon>
        <taxon>Panagrolaimomorpha</taxon>
        <taxon>Strongyloidoidea</taxon>
        <taxon>Strongyloididae</taxon>
        <taxon>Strongyloides</taxon>
    </lineage>
</organism>
<dbReference type="PANTHER" id="PTHR21231">
    <property type="entry name" value="XPA-BINDING PROTEIN 1-RELATED"/>
    <property type="match status" value="1"/>
</dbReference>
<dbReference type="CDD" id="cd17871">
    <property type="entry name" value="GPN2"/>
    <property type="match status" value="1"/>
</dbReference>
<dbReference type="InterPro" id="IPR004130">
    <property type="entry name" value="Gpn"/>
</dbReference>
<dbReference type="SUPFAM" id="SSF52540">
    <property type="entry name" value="P-loop containing nucleoside triphosphate hydrolases"/>
    <property type="match status" value="1"/>
</dbReference>
<dbReference type="AlphaFoldDB" id="A0A090L2U6"/>
<dbReference type="GO" id="GO:0003924">
    <property type="term" value="F:GTPase activity"/>
    <property type="evidence" value="ECO:0007669"/>
    <property type="project" value="TreeGrafter"/>
</dbReference>
<keyword evidence="5 8" id="KW-0378">Hydrolase</keyword>
<evidence type="ECO:0000313" key="10">
    <source>
        <dbReference type="EMBL" id="CEF64032.1"/>
    </source>
</evidence>
<dbReference type="FunFam" id="3.40.50.300:FF:000338">
    <property type="entry name" value="GPN-loop GTPase 2"/>
    <property type="match status" value="1"/>
</dbReference>
<evidence type="ECO:0000256" key="4">
    <source>
        <dbReference type="ARBA" id="ARBA00022741"/>
    </source>
</evidence>
<keyword evidence="6 8" id="KW-0342">GTP-binding</keyword>
<feature type="transmembrane region" description="Helical" evidence="9">
    <location>
        <begin position="12"/>
        <end position="33"/>
    </location>
</feature>
<dbReference type="GeneID" id="36376397"/>
<dbReference type="GO" id="GO:0005737">
    <property type="term" value="C:cytoplasm"/>
    <property type="evidence" value="ECO:0007669"/>
    <property type="project" value="TreeGrafter"/>
</dbReference>
<protein>
    <recommendedName>
        <fullName evidence="3 8">GPN-loop GTPase 2</fullName>
    </recommendedName>
</protein>
<evidence type="ECO:0000313" key="11">
    <source>
        <dbReference type="Proteomes" id="UP000035682"/>
    </source>
</evidence>
<name>A0A090L2U6_STRRB</name>
<evidence type="ECO:0000313" key="13">
    <source>
        <dbReference type="WormBase" id="SRAE_1000228800"/>
    </source>
</evidence>
<keyword evidence="11" id="KW-1185">Reference proteome</keyword>
<dbReference type="OrthoDB" id="5839at2759"/>
<accession>A0A090L2U6</accession>
<evidence type="ECO:0000256" key="9">
    <source>
        <dbReference type="SAM" id="Phobius"/>
    </source>
</evidence>
<dbReference type="WBParaSite" id="SRAE_1000228800.1">
    <property type="protein sequence ID" value="SRAE_1000228800.1"/>
    <property type="gene ID" value="WBGene00258902"/>
</dbReference>
<dbReference type="RefSeq" id="XP_024503233.1">
    <property type="nucleotide sequence ID" value="XM_024649346.1"/>
</dbReference>
<dbReference type="Proteomes" id="UP000035682">
    <property type="component" value="Unplaced"/>
</dbReference>
<proteinExistence type="inferred from homology"/>
<evidence type="ECO:0000256" key="1">
    <source>
        <dbReference type="ARBA" id="ARBA00003181"/>
    </source>
</evidence>
<dbReference type="EMBL" id="LN609528">
    <property type="protein sequence ID" value="CEF64032.1"/>
    <property type="molecule type" value="Genomic_DNA"/>
</dbReference>
<reference evidence="10 11" key="1">
    <citation type="submission" date="2014-09" db="EMBL/GenBank/DDBJ databases">
        <authorList>
            <person name="Martin A.A."/>
        </authorList>
    </citation>
    <scope>NUCLEOTIDE SEQUENCE</scope>
    <source>
        <strain evidence="11">ED321</strain>
        <strain evidence="10">ED321 Heterogonic</strain>
    </source>
</reference>
<sequence length="298" mass="34029">MYKKEKKKVATVRIVYVCGLRIQLFFMVLYGQLVIGAPGAGKSTYCSGLAEIFEALKRPYKIINLDPANDLLPFKADIDIGELITVEEAMKEKHLGPNGALIYCIKYLYANLEWLKKKFEVLDHYLIIDMPGQLELYATHDDVKNIVREMEKWGLRLCAVHLSDSLYATDPSKFVSVLCSALAIMVNLEMPQINVLSKVDLLKEDDEDLPYAWDFFERLPDLKYLADLLDNIGPLKKYGELNQKLCEIVQDYDLVCFQSLSVSSKEKMLNLIKQVDKANGFALLDVDDIRNYTFTSND</sequence>
<keyword evidence="9" id="KW-1133">Transmembrane helix</keyword>
<evidence type="ECO:0000256" key="8">
    <source>
        <dbReference type="RuleBase" id="RU365059"/>
    </source>
</evidence>
<dbReference type="OMA" id="ATHNYFL"/>
<evidence type="ECO:0000256" key="2">
    <source>
        <dbReference type="ARBA" id="ARBA00005290"/>
    </source>
</evidence>
<dbReference type="eggNOG" id="KOG1533">
    <property type="taxonomic scope" value="Eukaryota"/>
</dbReference>
<evidence type="ECO:0000256" key="6">
    <source>
        <dbReference type="ARBA" id="ARBA00023134"/>
    </source>
</evidence>
<gene>
    <name evidence="10 12 13" type="ORF">SRAE_1000228800</name>
</gene>
<comment type="function">
    <text evidence="1 8">Small GTPase required for proper localization of RNA polymerase II and III (RNAPII and RNAPIII). May act at an RNAP assembly step prior to nuclear import.</text>
</comment>
<reference evidence="12" key="2">
    <citation type="submission" date="2020-12" db="UniProtKB">
        <authorList>
            <consortium name="WormBaseParasite"/>
        </authorList>
    </citation>
    <scope>IDENTIFICATION</scope>
</reference>
<dbReference type="Gene3D" id="3.40.50.300">
    <property type="entry name" value="P-loop containing nucleotide triphosphate hydrolases"/>
    <property type="match status" value="1"/>
</dbReference>
<evidence type="ECO:0000313" key="12">
    <source>
        <dbReference type="WBParaSite" id="SRAE_1000228800.1"/>
    </source>
</evidence>
<comment type="subunit">
    <text evidence="7">Heterodimers with GPN1 or GPN3. Binds to RNA polymerase II (RNAPII).</text>
</comment>
<keyword evidence="9" id="KW-0472">Membrane</keyword>
<dbReference type="GO" id="GO:0005525">
    <property type="term" value="F:GTP binding"/>
    <property type="evidence" value="ECO:0007669"/>
    <property type="project" value="UniProtKB-KW"/>
</dbReference>
<evidence type="ECO:0000256" key="3">
    <source>
        <dbReference type="ARBA" id="ARBA00014588"/>
    </source>
</evidence>
<dbReference type="Pfam" id="PF03029">
    <property type="entry name" value="ATP_bind_1"/>
    <property type="match status" value="1"/>
</dbReference>